<dbReference type="CDD" id="cd22231">
    <property type="entry name" value="RHH_NikR_HicB-like"/>
    <property type="match status" value="1"/>
</dbReference>
<dbReference type="eggNOG" id="COG3609">
    <property type="taxonomic scope" value="Bacteria"/>
</dbReference>
<reference evidence="4 5" key="2">
    <citation type="submission" date="2011-11" db="EMBL/GenBank/DDBJ databases">
        <authorList>
            <consortium name="US DOE Joint Genome Institute"/>
            <person name="Lucas S."/>
            <person name="Han J."/>
            <person name="Lapidus A."/>
            <person name="Cheng J.-F."/>
            <person name="Goodwin L."/>
            <person name="Pitluck S."/>
            <person name="Peters L."/>
            <person name="Ovchinnikova G."/>
            <person name="Zhang X."/>
            <person name="Detter J.C."/>
            <person name="Han C."/>
            <person name="Tapia R."/>
            <person name="Land M."/>
            <person name="Hauser L."/>
            <person name="Kyrpides N."/>
            <person name="Ivanova N."/>
            <person name="Pagani I."/>
            <person name="Vogl K."/>
            <person name="Liu Z."/>
            <person name="Overmann J."/>
            <person name="Frigaard N.-U."/>
            <person name="Bryant D."/>
            <person name="Woyke T."/>
        </authorList>
    </citation>
    <scope>NUCLEOTIDE SEQUENCE [LARGE SCALE GENOMIC DNA]</scope>
    <source>
        <strain evidence="4 5">970</strain>
    </source>
</reference>
<dbReference type="RefSeq" id="WP_009148120.1">
    <property type="nucleotide sequence ID" value="NZ_CP121471.1"/>
</dbReference>
<dbReference type="InterPro" id="IPR022789">
    <property type="entry name" value="ParD"/>
</dbReference>
<gene>
    <name evidence="4" type="ORF">Thi970DRAFT_01747</name>
</gene>
<evidence type="ECO:0000256" key="3">
    <source>
        <dbReference type="ARBA" id="ARBA00037106"/>
    </source>
</evidence>
<dbReference type="Proteomes" id="UP000002964">
    <property type="component" value="Unassembled WGS sequence"/>
</dbReference>
<dbReference type="PANTHER" id="PTHR36582">
    <property type="entry name" value="ANTITOXIN PARD"/>
    <property type="match status" value="1"/>
</dbReference>
<organism evidence="4 5">
    <name type="scientific">Thiorhodovibrio frisius</name>
    <dbReference type="NCBI Taxonomy" id="631362"/>
    <lineage>
        <taxon>Bacteria</taxon>
        <taxon>Pseudomonadati</taxon>
        <taxon>Pseudomonadota</taxon>
        <taxon>Gammaproteobacteria</taxon>
        <taxon>Chromatiales</taxon>
        <taxon>Chromatiaceae</taxon>
        <taxon>Thiorhodovibrio</taxon>
    </lineage>
</organism>
<evidence type="ECO:0000313" key="5">
    <source>
        <dbReference type="Proteomes" id="UP000002964"/>
    </source>
</evidence>
<comment type="function">
    <text evidence="3">Antitoxin component of a type II toxin-antitoxin (TA) system. Neutralizes the effect of toxin ParE.</text>
</comment>
<comment type="similarity">
    <text evidence="1">Belongs to the ParD antitoxin family.</text>
</comment>
<reference evidence="5" key="1">
    <citation type="submission" date="2011-06" db="EMBL/GenBank/DDBJ databases">
        <authorList>
            <consortium name="US DOE Joint Genome Institute (JGI-PGF)"/>
            <person name="Lucas S."/>
            <person name="Han J."/>
            <person name="Lapidus A."/>
            <person name="Cheng J.-F."/>
            <person name="Goodwin L."/>
            <person name="Pitluck S."/>
            <person name="Peters L."/>
            <person name="Land M.L."/>
            <person name="Hauser L."/>
            <person name="Vogl K."/>
            <person name="Liu Z."/>
            <person name="Overmann J."/>
            <person name="Frigaard N.-U."/>
            <person name="Bryant D.A."/>
            <person name="Woyke T.J."/>
        </authorList>
    </citation>
    <scope>NUCLEOTIDE SEQUENCE [LARGE SCALE GENOMIC DNA]</scope>
    <source>
        <strain evidence="5">970</strain>
    </source>
</reference>
<dbReference type="STRING" id="631362.Thi970DRAFT_01747"/>
<dbReference type="SUPFAM" id="SSF47598">
    <property type="entry name" value="Ribbon-helix-helix"/>
    <property type="match status" value="1"/>
</dbReference>
<name>H8Z210_9GAMM</name>
<dbReference type="OrthoDB" id="9811310at2"/>
<dbReference type="GO" id="GO:0006355">
    <property type="term" value="P:regulation of DNA-templated transcription"/>
    <property type="evidence" value="ECO:0007669"/>
    <property type="project" value="InterPro"/>
</dbReference>
<proteinExistence type="inferred from homology"/>
<protein>
    <recommendedName>
        <fullName evidence="2">Antitoxin ParD</fullName>
    </recommendedName>
</protein>
<dbReference type="GO" id="GO:0003677">
    <property type="term" value="F:DNA binding"/>
    <property type="evidence" value="ECO:0007669"/>
    <property type="project" value="UniProtKB-KW"/>
</dbReference>
<keyword evidence="5" id="KW-1185">Reference proteome</keyword>
<dbReference type="EMBL" id="JH603169">
    <property type="protein sequence ID" value="EIC21535.1"/>
    <property type="molecule type" value="Genomic_DNA"/>
</dbReference>
<accession>H8Z210</accession>
<evidence type="ECO:0000256" key="2">
    <source>
        <dbReference type="ARBA" id="ARBA00017940"/>
    </source>
</evidence>
<dbReference type="AlphaFoldDB" id="H8Z210"/>
<sequence>MATINISLSDDLRDFVNEQVVASSYTSTSEYLRQLIREHREVVRFRTLIDDGACSPIEGEFDKGYFDDLRSRAKHRTTAT</sequence>
<keyword evidence="4" id="KW-0238">DNA-binding</keyword>
<dbReference type="InterPro" id="IPR010985">
    <property type="entry name" value="Ribbon_hlx_hlx"/>
</dbReference>
<evidence type="ECO:0000256" key="1">
    <source>
        <dbReference type="ARBA" id="ARBA00008580"/>
    </source>
</evidence>
<dbReference type="HOGENOM" id="CLU_144805_3_0_6"/>
<dbReference type="PANTHER" id="PTHR36582:SF2">
    <property type="entry name" value="ANTITOXIN PARD"/>
    <property type="match status" value="1"/>
</dbReference>
<evidence type="ECO:0000313" key="4">
    <source>
        <dbReference type="EMBL" id="EIC21535.1"/>
    </source>
</evidence>